<name>A0A9Q1EFA2_SYNKA</name>
<dbReference type="FunFam" id="1.20.58.740:FF:000001">
    <property type="entry name" value="dedicator of cytokinesis protein 9 isoform X1"/>
    <property type="match status" value="1"/>
</dbReference>
<dbReference type="Gene3D" id="1.25.40.410">
    <property type="match status" value="1"/>
</dbReference>
<dbReference type="Pfam" id="PF06920">
    <property type="entry name" value="DHR-2_Lobe_A"/>
    <property type="match status" value="1"/>
</dbReference>
<dbReference type="EMBL" id="JAINUF010000018">
    <property type="protein sequence ID" value="KAJ8337721.1"/>
    <property type="molecule type" value="Genomic_DNA"/>
</dbReference>
<feature type="domain" description="DOCKER" evidence="3">
    <location>
        <begin position="1"/>
        <end position="346"/>
    </location>
</feature>
<evidence type="ECO:0000313" key="4">
    <source>
        <dbReference type="EMBL" id="KAJ8337721.1"/>
    </source>
</evidence>
<organism evidence="4 5">
    <name type="scientific">Synaphobranchus kaupii</name>
    <name type="common">Kaup's arrowtooth eel</name>
    <dbReference type="NCBI Taxonomy" id="118154"/>
    <lineage>
        <taxon>Eukaryota</taxon>
        <taxon>Metazoa</taxon>
        <taxon>Chordata</taxon>
        <taxon>Craniata</taxon>
        <taxon>Vertebrata</taxon>
        <taxon>Euteleostomi</taxon>
        <taxon>Actinopterygii</taxon>
        <taxon>Neopterygii</taxon>
        <taxon>Teleostei</taxon>
        <taxon>Anguilliformes</taxon>
        <taxon>Synaphobranchidae</taxon>
        <taxon>Synaphobranchus</taxon>
    </lineage>
</organism>
<sequence length="373" mass="43369">MQEVLVEHLELCVDGLWKAERYELITHIAKLITPVYEKRHEFEKLSRLYDTLHRAYTKVLEVIRSGRRLLGTYFRVAFYGQGFFEEEDGKEYIYKEPKLTGLSEISHRLLSLYGDKYGAEHIKIIQDSNKVKPKDLDPKFAHVQVTFVKPYFDEKEASEKTTDFEKCHNINRFVFETPYTLSGKKHGGVEEQCKRRTVLTTANTFPYVKKRVEVVSEKQVELKPIDVAIDEMRDRTAELQKLCSSPELDMIQLQLKLQGCVSVQVNAGPMAYARAFLHDAKSSHNSSKKVKELKEIFRKFVQACSVALDINERLIKEDQFEYQEGLKGNFKDMVKELSDIIHEQIFQEEMMRSLLQNSLHVFRAISGTTPDLD</sequence>
<accession>A0A9Q1EFA2</accession>
<dbReference type="InterPro" id="IPR046773">
    <property type="entry name" value="DOCKER_Lobe_C"/>
</dbReference>
<dbReference type="GO" id="GO:0005085">
    <property type="term" value="F:guanyl-nucleotide exchange factor activity"/>
    <property type="evidence" value="ECO:0007669"/>
    <property type="project" value="UniProtKB-KW"/>
</dbReference>
<dbReference type="InterPro" id="IPR027357">
    <property type="entry name" value="DOCKER_dom"/>
</dbReference>
<gene>
    <name evidence="4" type="ORF">SKAU_G00366870</name>
</gene>
<dbReference type="GO" id="GO:0007264">
    <property type="term" value="P:small GTPase-mediated signal transduction"/>
    <property type="evidence" value="ECO:0007669"/>
    <property type="project" value="InterPro"/>
</dbReference>
<dbReference type="InterPro" id="IPR043161">
    <property type="entry name" value="DOCK_C_lobe_A"/>
</dbReference>
<evidence type="ECO:0000313" key="5">
    <source>
        <dbReference type="Proteomes" id="UP001152622"/>
    </source>
</evidence>
<comment type="caution">
    <text evidence="4">The sequence shown here is derived from an EMBL/GenBank/DDBJ whole genome shotgun (WGS) entry which is preliminary data.</text>
</comment>
<dbReference type="AlphaFoldDB" id="A0A9Q1EFA2"/>
<dbReference type="Pfam" id="PF20422">
    <property type="entry name" value="DHR-2_Lobe_B"/>
    <property type="match status" value="1"/>
</dbReference>
<reference evidence="4" key="1">
    <citation type="journal article" date="2023" name="Science">
        <title>Genome structures resolve the early diversification of teleost fishes.</title>
        <authorList>
            <person name="Parey E."/>
            <person name="Louis A."/>
            <person name="Montfort J."/>
            <person name="Bouchez O."/>
            <person name="Roques C."/>
            <person name="Iampietro C."/>
            <person name="Lluch J."/>
            <person name="Castinel A."/>
            <person name="Donnadieu C."/>
            <person name="Desvignes T."/>
            <person name="Floi Bucao C."/>
            <person name="Jouanno E."/>
            <person name="Wen M."/>
            <person name="Mejri S."/>
            <person name="Dirks R."/>
            <person name="Jansen H."/>
            <person name="Henkel C."/>
            <person name="Chen W.J."/>
            <person name="Zahm M."/>
            <person name="Cabau C."/>
            <person name="Klopp C."/>
            <person name="Thompson A.W."/>
            <person name="Robinson-Rechavi M."/>
            <person name="Braasch I."/>
            <person name="Lecointre G."/>
            <person name="Bobe J."/>
            <person name="Postlethwait J.H."/>
            <person name="Berthelot C."/>
            <person name="Roest Crollius H."/>
            <person name="Guiguen Y."/>
        </authorList>
    </citation>
    <scope>NUCLEOTIDE SEQUENCE</scope>
    <source>
        <strain evidence="4">WJC10195</strain>
    </source>
</reference>
<proteinExistence type="inferred from homology"/>
<dbReference type="InterPro" id="IPR046769">
    <property type="entry name" value="DOCKER_Lobe_A"/>
</dbReference>
<dbReference type="InterPro" id="IPR043162">
    <property type="entry name" value="DOCK_C_lobe_C"/>
</dbReference>
<comment type="similarity">
    <text evidence="2">Belongs to the DOCK family.</text>
</comment>
<protein>
    <recommendedName>
        <fullName evidence="3">DOCKER domain-containing protein</fullName>
    </recommendedName>
</protein>
<dbReference type="PANTHER" id="PTHR23317:SF81">
    <property type="entry name" value="DEDICATOR OF CYTOKINESIS PROTEIN 11"/>
    <property type="match status" value="1"/>
</dbReference>
<dbReference type="OrthoDB" id="47328at2759"/>
<dbReference type="Gene3D" id="1.20.58.740">
    <property type="match status" value="1"/>
</dbReference>
<keyword evidence="1" id="KW-0344">Guanine-nucleotide releasing factor</keyword>
<evidence type="ECO:0000259" key="3">
    <source>
        <dbReference type="PROSITE" id="PS51651"/>
    </source>
</evidence>
<dbReference type="GO" id="GO:0051491">
    <property type="term" value="P:positive regulation of filopodium assembly"/>
    <property type="evidence" value="ECO:0007669"/>
    <property type="project" value="TreeGrafter"/>
</dbReference>
<dbReference type="PANTHER" id="PTHR23317">
    <property type="entry name" value="DEDICATOR OF CYTOKINESIS DOCK"/>
    <property type="match status" value="1"/>
</dbReference>
<dbReference type="Pfam" id="PF20421">
    <property type="entry name" value="DHR-2_Lobe_C"/>
    <property type="match status" value="1"/>
</dbReference>
<dbReference type="InterPro" id="IPR026791">
    <property type="entry name" value="DOCK"/>
</dbReference>
<dbReference type="Proteomes" id="UP001152622">
    <property type="component" value="Chromosome 18"/>
</dbReference>
<evidence type="ECO:0000256" key="1">
    <source>
        <dbReference type="ARBA" id="ARBA00022658"/>
    </source>
</evidence>
<dbReference type="InterPro" id="IPR046770">
    <property type="entry name" value="DOCKER_Lobe_B"/>
</dbReference>
<dbReference type="PROSITE" id="PS51651">
    <property type="entry name" value="DOCKER"/>
    <property type="match status" value="1"/>
</dbReference>
<evidence type="ECO:0000256" key="2">
    <source>
        <dbReference type="PROSITE-ProRule" id="PRU00984"/>
    </source>
</evidence>
<keyword evidence="5" id="KW-1185">Reference proteome</keyword>